<dbReference type="EMBL" id="GL445973">
    <property type="protein sequence ID" value="EFN88709.1"/>
    <property type="molecule type" value="Genomic_DNA"/>
</dbReference>
<evidence type="ECO:0000313" key="4">
    <source>
        <dbReference type="Proteomes" id="UP000008237"/>
    </source>
</evidence>
<accession>E2B6G5</accession>
<feature type="compositionally biased region" description="Low complexity" evidence="1">
    <location>
        <begin position="134"/>
        <end position="160"/>
    </location>
</feature>
<feature type="signal peptide" evidence="2">
    <location>
        <begin position="1"/>
        <end position="18"/>
    </location>
</feature>
<dbReference type="OMA" id="PKTNDIM"/>
<keyword evidence="4" id="KW-1185">Reference proteome</keyword>
<gene>
    <name evidence="3" type="ORF">EAI_03273</name>
</gene>
<evidence type="ECO:0000313" key="3">
    <source>
        <dbReference type="EMBL" id="EFN88709.1"/>
    </source>
</evidence>
<proteinExistence type="predicted"/>
<evidence type="ECO:0000256" key="1">
    <source>
        <dbReference type="SAM" id="MobiDB-lite"/>
    </source>
</evidence>
<sequence>MKLLLIAASILVAIEARAYQNWGNFFNNPGFGNGRGGNNGRNPFWAVPLQQDYLQSIAMGSDVEWVCRNSKTNDMMIIATSNTQQSPAREPWQWQNIPPGHQRHRQDGSYWTRPIIIVQDTARGNNGEIEDNQTPLPNTSPGTNNNNNNNQPTTTMTTTPQYHGGEGQIDIRFGKDSS</sequence>
<dbReference type="AlphaFoldDB" id="E2B6G5"/>
<dbReference type="Proteomes" id="UP000008237">
    <property type="component" value="Unassembled WGS sequence"/>
</dbReference>
<organism evidence="4">
    <name type="scientific">Harpegnathos saltator</name>
    <name type="common">Jerdon's jumping ant</name>
    <dbReference type="NCBI Taxonomy" id="610380"/>
    <lineage>
        <taxon>Eukaryota</taxon>
        <taxon>Metazoa</taxon>
        <taxon>Ecdysozoa</taxon>
        <taxon>Arthropoda</taxon>
        <taxon>Hexapoda</taxon>
        <taxon>Insecta</taxon>
        <taxon>Pterygota</taxon>
        <taxon>Neoptera</taxon>
        <taxon>Endopterygota</taxon>
        <taxon>Hymenoptera</taxon>
        <taxon>Apocrita</taxon>
        <taxon>Aculeata</taxon>
        <taxon>Formicoidea</taxon>
        <taxon>Formicidae</taxon>
        <taxon>Ponerinae</taxon>
        <taxon>Ponerini</taxon>
        <taxon>Harpegnathos</taxon>
    </lineage>
</organism>
<name>E2B6G5_HARSA</name>
<dbReference type="OrthoDB" id="7554657at2759"/>
<evidence type="ECO:0000256" key="2">
    <source>
        <dbReference type="SAM" id="SignalP"/>
    </source>
</evidence>
<protein>
    <submittedName>
        <fullName evidence="3">Uncharacterized protein</fullName>
    </submittedName>
</protein>
<dbReference type="PhylomeDB" id="E2B6G5"/>
<feature type="region of interest" description="Disordered" evidence="1">
    <location>
        <begin position="123"/>
        <end position="178"/>
    </location>
</feature>
<reference evidence="3 4" key="1">
    <citation type="journal article" date="2010" name="Science">
        <title>Genomic comparison of the ants Camponotus floridanus and Harpegnathos saltator.</title>
        <authorList>
            <person name="Bonasio R."/>
            <person name="Zhang G."/>
            <person name="Ye C."/>
            <person name="Mutti N.S."/>
            <person name="Fang X."/>
            <person name="Qin N."/>
            <person name="Donahue G."/>
            <person name="Yang P."/>
            <person name="Li Q."/>
            <person name="Li C."/>
            <person name="Zhang P."/>
            <person name="Huang Z."/>
            <person name="Berger S.L."/>
            <person name="Reinberg D."/>
            <person name="Wang J."/>
            <person name="Liebig J."/>
        </authorList>
    </citation>
    <scope>NUCLEOTIDE SEQUENCE [LARGE SCALE GENOMIC DNA]</scope>
    <source>
        <strain evidence="3 4">R22 G/1</strain>
    </source>
</reference>
<keyword evidence="2" id="KW-0732">Signal</keyword>
<dbReference type="InParanoid" id="E2B6G5"/>
<feature type="chain" id="PRO_5003157610" evidence="2">
    <location>
        <begin position="19"/>
        <end position="178"/>
    </location>
</feature>